<dbReference type="GO" id="GO:0016491">
    <property type="term" value="F:oxidoreductase activity"/>
    <property type="evidence" value="ECO:0007669"/>
    <property type="project" value="UniProtKB-KW"/>
</dbReference>
<evidence type="ECO:0000313" key="4">
    <source>
        <dbReference type="Proteomes" id="UP000510686"/>
    </source>
</evidence>
<protein>
    <submittedName>
        <fullName evidence="3">Oxidoreductase AflY</fullName>
    </submittedName>
</protein>
<reference evidence="3 4" key="1">
    <citation type="submission" date="2020-07" db="EMBL/GenBank/DDBJ databases">
        <title>Telomere length de novo assembly of all 7 chromosomes of the fungus, Metarhizium brunneum, using a novel assembly pipeline.</title>
        <authorList>
            <person name="Saud z."/>
            <person name="Kortsinoglou A."/>
            <person name="Kouvelis V.N."/>
            <person name="Butt T.M."/>
        </authorList>
    </citation>
    <scope>NUCLEOTIDE SEQUENCE [LARGE SCALE GENOMIC DNA]</scope>
    <source>
        <strain evidence="3 4">4556</strain>
    </source>
</reference>
<evidence type="ECO:0000256" key="1">
    <source>
        <dbReference type="ARBA" id="ARBA00023002"/>
    </source>
</evidence>
<dbReference type="Pfam" id="PF14027">
    <property type="entry name" value="Questin_oxidase"/>
    <property type="match status" value="1"/>
</dbReference>
<gene>
    <name evidence="3" type="primary">aflY_1</name>
    <name evidence="3" type="ORF">G6M90_00g096550</name>
</gene>
<dbReference type="EMBL" id="CP058937">
    <property type="protein sequence ID" value="QLI73128.1"/>
    <property type="molecule type" value="Genomic_DNA"/>
</dbReference>
<dbReference type="PANTHER" id="PTHR35870">
    <property type="entry name" value="PROTEIN, PUTATIVE (AFU_ORTHOLOGUE AFUA_5G03330)-RELATED"/>
    <property type="match status" value="1"/>
</dbReference>
<name>A0A7D5ZB23_9HYPO</name>
<dbReference type="AlphaFoldDB" id="A0A7D5ZB23"/>
<accession>A0A7D5ZB23</accession>
<dbReference type="OrthoDB" id="10004862at2759"/>
<dbReference type="PANTHER" id="PTHR35870:SF1">
    <property type="entry name" value="PROTEIN, PUTATIVE (AFU_ORTHOLOGUE AFUA_5G03330)-RELATED"/>
    <property type="match status" value="1"/>
</dbReference>
<evidence type="ECO:0000313" key="3">
    <source>
        <dbReference type="EMBL" id="QLI73128.1"/>
    </source>
</evidence>
<dbReference type="InterPro" id="IPR025337">
    <property type="entry name" value="Questin_oxidase-like"/>
</dbReference>
<keyword evidence="4" id="KW-1185">Reference proteome</keyword>
<organism evidence="3 4">
    <name type="scientific">Metarhizium brunneum</name>
    <dbReference type="NCBI Taxonomy" id="500148"/>
    <lineage>
        <taxon>Eukaryota</taxon>
        <taxon>Fungi</taxon>
        <taxon>Dikarya</taxon>
        <taxon>Ascomycota</taxon>
        <taxon>Pezizomycotina</taxon>
        <taxon>Sordariomycetes</taxon>
        <taxon>Hypocreomycetidae</taxon>
        <taxon>Hypocreales</taxon>
        <taxon>Clavicipitaceae</taxon>
        <taxon>Metarhizium</taxon>
    </lineage>
</organism>
<feature type="compositionally biased region" description="Polar residues" evidence="2">
    <location>
        <begin position="60"/>
        <end position="72"/>
    </location>
</feature>
<keyword evidence="1" id="KW-0560">Oxidoreductase</keyword>
<evidence type="ECO:0000256" key="2">
    <source>
        <dbReference type="SAM" id="MobiDB-lite"/>
    </source>
</evidence>
<dbReference type="Proteomes" id="UP000510686">
    <property type="component" value="Chromosome 6"/>
</dbReference>
<dbReference type="KEGG" id="mbrn:26241102"/>
<dbReference type="GeneID" id="26241102"/>
<feature type="region of interest" description="Disordered" evidence="2">
    <location>
        <begin position="42"/>
        <end position="72"/>
    </location>
</feature>
<sequence>MSRIAGDTITTASGAGVTATRIALRLFRNRAIASGNLYKSRRDPWEAAPTPTGHMHSVSRIASRTTAPSPSGITTRAYSIRSGLRANMASATRIVIGAGDTGFWKARQDEETAAKVSALLQADLEKHHVFFNAAGYHNHLVHQLLALYGTGAPESAIQAAFDANAGYQLKHTPARPHVVAELQADWAAHAPKYLGRGAYYSDFLRFFQDEVDRRGWQAVVTSFLCAAPGDAASPARHMVQRLFSGLVHPMIQLGFGLEWEQPAIVAQGLAQAAVHRNTLGDFFDRVDEAVAAAGRGGQQRGLSDICESLRAENGSLAAAAEWRDGDQSLYAGVLGRGLDEAVALCAQVRVREGDWDERVAEALHHAAYVAASAAWKPPHVPKYDFFLIHALNASVFLLALDKPCFPAAARVRILEHKMRYDVLQYAARGAPRLSPAHAAAYRDTNSDVLAARAEDLLPRYHAVADDGHAIKAARALLLAQRVSRRWAGRPWVRLRDDADWRGAHCMLLRGVEGDEPLWVRGAGFDQAWEGVPLL</sequence>
<proteinExistence type="predicted"/>
<dbReference type="RefSeq" id="XP_065987614.1">
    <property type="nucleotide sequence ID" value="XM_066131512.1"/>
</dbReference>